<reference evidence="2 3" key="1">
    <citation type="submission" date="2014-04" db="EMBL/GenBank/DDBJ databases">
        <authorList>
            <consortium name="DOE Joint Genome Institute"/>
            <person name="Kuo A."/>
            <person name="Martino E."/>
            <person name="Perotto S."/>
            <person name="Kohler A."/>
            <person name="Nagy L.G."/>
            <person name="Floudas D."/>
            <person name="Copeland A."/>
            <person name="Barry K.W."/>
            <person name="Cichocki N."/>
            <person name="Veneault-Fourrey C."/>
            <person name="LaButti K."/>
            <person name="Lindquist E.A."/>
            <person name="Lipzen A."/>
            <person name="Lundell T."/>
            <person name="Morin E."/>
            <person name="Murat C."/>
            <person name="Sun H."/>
            <person name="Tunlid A."/>
            <person name="Henrissat B."/>
            <person name="Grigoriev I.V."/>
            <person name="Hibbett D.S."/>
            <person name="Martin F."/>
            <person name="Nordberg H.P."/>
            <person name="Cantor M.N."/>
            <person name="Hua S.X."/>
        </authorList>
    </citation>
    <scope>NUCLEOTIDE SEQUENCE [LARGE SCALE GENOMIC DNA]</scope>
    <source>
        <strain evidence="2 3">Zn</strain>
    </source>
</reference>
<keyword evidence="1" id="KW-1133">Transmembrane helix</keyword>
<accession>A0A0C3GYN1</accession>
<evidence type="ECO:0000313" key="2">
    <source>
        <dbReference type="EMBL" id="KIM95381.1"/>
    </source>
</evidence>
<dbReference type="STRING" id="913774.A0A0C3GYN1"/>
<proteinExistence type="predicted"/>
<organism evidence="2 3">
    <name type="scientific">Oidiodendron maius (strain Zn)</name>
    <dbReference type="NCBI Taxonomy" id="913774"/>
    <lineage>
        <taxon>Eukaryota</taxon>
        <taxon>Fungi</taxon>
        <taxon>Dikarya</taxon>
        <taxon>Ascomycota</taxon>
        <taxon>Pezizomycotina</taxon>
        <taxon>Leotiomycetes</taxon>
        <taxon>Leotiomycetes incertae sedis</taxon>
        <taxon>Myxotrichaceae</taxon>
        <taxon>Oidiodendron</taxon>
    </lineage>
</organism>
<dbReference type="OrthoDB" id="5428890at2759"/>
<sequence length="380" mass="43726">MTTSSSSDCDLDTKLFSGNLPDSGSQLWSHLLNCFWDLNLYQDDTRIREYIAYHQYFVTELDAWRCYVDNVSLHTYQDLVDLVKHLKDNISVPRSSPEVLSFFSSRRTSGTLVSRVLIVQSELPTSDRCENAVFLAVRLWLMVNVGHPNLWKIFPGKTRITWSQDDSIEGLLAVQFPSPLQFPDLLGDFQYPRDLNVYGLERIMGLVVVWTDHLGDHLRLDMDLRTITLYHHVSVLNSHKIMARQLGLFPDGLLDETIQTIALLIPRSNIDCKMWCNRQKRLNPNSLDAKISDLTLRPVAGRQTGSYKYWNERLGILYKAFGESQPNGLGQFWKDRRNKVQWYTFWIAVVVLILTVVFGLIQSITGILQLSLAYHPATSR</sequence>
<keyword evidence="1" id="KW-0812">Transmembrane</keyword>
<feature type="transmembrane region" description="Helical" evidence="1">
    <location>
        <begin position="342"/>
        <end position="361"/>
    </location>
</feature>
<evidence type="ECO:0000256" key="1">
    <source>
        <dbReference type="SAM" id="Phobius"/>
    </source>
</evidence>
<dbReference type="HOGENOM" id="CLU_053383_0_0_1"/>
<reference evidence="3" key="2">
    <citation type="submission" date="2015-01" db="EMBL/GenBank/DDBJ databases">
        <title>Evolutionary Origins and Diversification of the Mycorrhizal Mutualists.</title>
        <authorList>
            <consortium name="DOE Joint Genome Institute"/>
            <consortium name="Mycorrhizal Genomics Consortium"/>
            <person name="Kohler A."/>
            <person name="Kuo A."/>
            <person name="Nagy L.G."/>
            <person name="Floudas D."/>
            <person name="Copeland A."/>
            <person name="Barry K.W."/>
            <person name="Cichocki N."/>
            <person name="Veneault-Fourrey C."/>
            <person name="LaButti K."/>
            <person name="Lindquist E.A."/>
            <person name="Lipzen A."/>
            <person name="Lundell T."/>
            <person name="Morin E."/>
            <person name="Murat C."/>
            <person name="Riley R."/>
            <person name="Ohm R."/>
            <person name="Sun H."/>
            <person name="Tunlid A."/>
            <person name="Henrissat B."/>
            <person name="Grigoriev I.V."/>
            <person name="Hibbett D.S."/>
            <person name="Martin F."/>
        </authorList>
    </citation>
    <scope>NUCLEOTIDE SEQUENCE [LARGE SCALE GENOMIC DNA]</scope>
    <source>
        <strain evidence="3">Zn</strain>
    </source>
</reference>
<protein>
    <submittedName>
        <fullName evidence="2">Uncharacterized protein</fullName>
    </submittedName>
</protein>
<gene>
    <name evidence="2" type="ORF">OIDMADRAFT_59855</name>
</gene>
<evidence type="ECO:0000313" key="3">
    <source>
        <dbReference type="Proteomes" id="UP000054321"/>
    </source>
</evidence>
<dbReference type="InParanoid" id="A0A0C3GYN1"/>
<dbReference type="EMBL" id="KN832887">
    <property type="protein sequence ID" value="KIM95381.1"/>
    <property type="molecule type" value="Genomic_DNA"/>
</dbReference>
<keyword evidence="3" id="KW-1185">Reference proteome</keyword>
<dbReference type="Proteomes" id="UP000054321">
    <property type="component" value="Unassembled WGS sequence"/>
</dbReference>
<keyword evidence="1" id="KW-0472">Membrane</keyword>
<dbReference type="AlphaFoldDB" id="A0A0C3GYN1"/>
<name>A0A0C3GYN1_OIDMZ</name>